<evidence type="ECO:0000313" key="2">
    <source>
        <dbReference type="EMBL" id="SNS26541.1"/>
    </source>
</evidence>
<feature type="region of interest" description="Disordered" evidence="1">
    <location>
        <begin position="208"/>
        <end position="227"/>
    </location>
</feature>
<feature type="compositionally biased region" description="Basic and acidic residues" evidence="1">
    <location>
        <begin position="216"/>
        <end position="227"/>
    </location>
</feature>
<evidence type="ECO:0000256" key="1">
    <source>
        <dbReference type="SAM" id="MobiDB-lite"/>
    </source>
</evidence>
<proteinExistence type="predicted"/>
<organism evidence="2 3">
    <name type="scientific">Pseudomonas japonica</name>
    <dbReference type="NCBI Taxonomy" id="256466"/>
    <lineage>
        <taxon>Bacteria</taxon>
        <taxon>Pseudomonadati</taxon>
        <taxon>Pseudomonadota</taxon>
        <taxon>Gammaproteobacteria</taxon>
        <taxon>Pseudomonadales</taxon>
        <taxon>Pseudomonadaceae</taxon>
        <taxon>Pseudomonas</taxon>
    </lineage>
</organism>
<dbReference type="EMBL" id="FZOL01000005">
    <property type="protein sequence ID" value="SNS26541.1"/>
    <property type="molecule type" value="Genomic_DNA"/>
</dbReference>
<dbReference type="AlphaFoldDB" id="A0A239D3V4"/>
<sequence length="227" mass="25234">MRSPMKSPLSGNPPTRALTDEAGRLAFRVMPREITPFRAKLADGISSALGLGLMVASMTAISDWRHPDLSVLVAAFGSAALASWALRFAAREALKTTTQIELSLDSIRVKRVLGWARFDRCLEHCFALLPHDQAERERRRNELDTRFAATQGQVVQMPVYYGDSFHVVMVYAGHRVDLLSIYGRQRAAAVVARLQYCDRQLEQEAKRLGAGNNPHVDADWHHSPGGL</sequence>
<name>A0A239D3V4_9PSED</name>
<gene>
    <name evidence="2" type="ORF">SAMN05444352_105192</name>
</gene>
<protein>
    <submittedName>
        <fullName evidence="2">Uncharacterized protein</fullName>
    </submittedName>
</protein>
<dbReference type="Proteomes" id="UP000198407">
    <property type="component" value="Unassembled WGS sequence"/>
</dbReference>
<keyword evidence="3" id="KW-1185">Reference proteome</keyword>
<dbReference type="STRING" id="1215104.GCA_000730585_05385"/>
<accession>A0A239D3V4</accession>
<evidence type="ECO:0000313" key="3">
    <source>
        <dbReference type="Proteomes" id="UP000198407"/>
    </source>
</evidence>
<reference evidence="3" key="1">
    <citation type="submission" date="2017-06" db="EMBL/GenBank/DDBJ databases">
        <authorList>
            <person name="Varghese N."/>
            <person name="Submissions S."/>
        </authorList>
    </citation>
    <scope>NUCLEOTIDE SEQUENCE [LARGE SCALE GENOMIC DNA]</scope>
    <source>
        <strain evidence="3">DSM 22348</strain>
    </source>
</reference>